<evidence type="ECO:0000313" key="2">
    <source>
        <dbReference type="Proteomes" id="UP000502377"/>
    </source>
</evidence>
<protein>
    <submittedName>
        <fullName evidence="1">Uncharacterized protein</fullName>
    </submittedName>
</protein>
<sequence>MKILFFAVAMIAILGAFEMKGGYEIPPSAKIYGNAPVISDEMMRECVKIYDEAFAIERELNSTFANRYSSDEVNLYNKRPYAFAANRPV</sequence>
<dbReference type="KEGG" id="crx:CRECT_2307"/>
<dbReference type="RefSeq" id="WP_050771476.1">
    <property type="nucleotide sequence ID" value="NZ_CP012543.1"/>
</dbReference>
<gene>
    <name evidence="1" type="ORF">CRECT_2307</name>
</gene>
<proteinExistence type="predicted"/>
<dbReference type="Proteomes" id="UP000502377">
    <property type="component" value="Chromosome"/>
</dbReference>
<evidence type="ECO:0000313" key="1">
    <source>
        <dbReference type="EMBL" id="QCD47891.1"/>
    </source>
</evidence>
<name>A0A6G5QQJ7_CAMRE</name>
<accession>A0A6G5QQJ7</accession>
<organism evidence="1 2">
    <name type="scientific">Campylobacter rectus</name>
    <name type="common">Wolinella recta</name>
    <dbReference type="NCBI Taxonomy" id="203"/>
    <lineage>
        <taxon>Bacteria</taxon>
        <taxon>Pseudomonadati</taxon>
        <taxon>Campylobacterota</taxon>
        <taxon>Epsilonproteobacteria</taxon>
        <taxon>Campylobacterales</taxon>
        <taxon>Campylobacteraceae</taxon>
        <taxon>Campylobacter</taxon>
    </lineage>
</organism>
<dbReference type="EMBL" id="CP012543">
    <property type="protein sequence ID" value="QCD47891.1"/>
    <property type="molecule type" value="Genomic_DNA"/>
</dbReference>
<reference evidence="1 2" key="1">
    <citation type="submission" date="2016-07" db="EMBL/GenBank/DDBJ databases">
        <title>Comparative genomics of the Campylobacter concisus group.</title>
        <authorList>
            <person name="Miller W.G."/>
            <person name="Yee E."/>
            <person name="Chapman M.H."/>
            <person name="Huynh S."/>
            <person name="Bono J.L."/>
            <person name="On S.L.W."/>
            <person name="StLeger J."/>
            <person name="Foster G."/>
            <person name="Parker C.T."/>
        </authorList>
    </citation>
    <scope>NUCLEOTIDE SEQUENCE [LARGE SCALE GENOMIC DNA]</scope>
    <source>
        <strain evidence="1 2">ATCC 33238</strain>
    </source>
</reference>
<dbReference type="AlphaFoldDB" id="A0A6G5QQJ7"/>